<dbReference type="KEGG" id="meg:DKB62_10610"/>
<evidence type="ECO:0000256" key="6">
    <source>
        <dbReference type="ARBA" id="ARBA00022679"/>
    </source>
</evidence>
<dbReference type="RefSeq" id="WP_095629934.1">
    <property type="nucleotide sequence ID" value="NZ_CAUWMV010000032.1"/>
</dbReference>
<keyword evidence="4" id="KW-0004">4Fe-4S</keyword>
<dbReference type="EMBL" id="CP029462">
    <property type="protein sequence ID" value="AXL21978.1"/>
    <property type="molecule type" value="Genomic_DNA"/>
</dbReference>
<keyword evidence="6" id="KW-0808">Transferase</keyword>
<dbReference type="GO" id="GO:0008987">
    <property type="term" value="F:quinolinate synthetase A activity"/>
    <property type="evidence" value="ECO:0007669"/>
    <property type="project" value="UniProtKB-UniRule"/>
</dbReference>
<dbReference type="InterPro" id="IPR003473">
    <property type="entry name" value="NadA"/>
</dbReference>
<evidence type="ECO:0000256" key="7">
    <source>
        <dbReference type="ARBA" id="ARBA00022723"/>
    </source>
</evidence>
<dbReference type="GO" id="GO:0051539">
    <property type="term" value="F:4 iron, 4 sulfur cluster binding"/>
    <property type="evidence" value="ECO:0007669"/>
    <property type="project" value="UniProtKB-KW"/>
</dbReference>
<dbReference type="NCBIfam" id="TIGR00550">
    <property type="entry name" value="nadA"/>
    <property type="match status" value="1"/>
</dbReference>
<dbReference type="Gene3D" id="3.40.50.10800">
    <property type="entry name" value="NadA-like"/>
    <property type="match status" value="3"/>
</dbReference>
<gene>
    <name evidence="11" type="ORF">DKB62_10610</name>
</gene>
<dbReference type="GO" id="GO:0005829">
    <property type="term" value="C:cytosol"/>
    <property type="evidence" value="ECO:0007669"/>
    <property type="project" value="TreeGrafter"/>
</dbReference>
<dbReference type="PANTHER" id="PTHR30573">
    <property type="entry name" value="QUINOLINATE SYNTHETASE A"/>
    <property type="match status" value="1"/>
</dbReference>
<dbReference type="SUPFAM" id="SSF142754">
    <property type="entry name" value="NadA-like"/>
    <property type="match status" value="1"/>
</dbReference>
<dbReference type="Proteomes" id="UP000254337">
    <property type="component" value="Chromosome"/>
</dbReference>
<dbReference type="EC" id="2.5.1.72" evidence="3 10"/>
<dbReference type="AlphaFoldDB" id="A0A346B1I5"/>
<comment type="cofactor">
    <cofactor evidence="1">
        <name>[4Fe-4S] cluster</name>
        <dbReference type="ChEBI" id="CHEBI:49883"/>
    </cofactor>
</comment>
<keyword evidence="7" id="KW-0479">Metal-binding</keyword>
<name>A0A346B1I5_9FIRM</name>
<keyword evidence="12" id="KW-1185">Reference proteome</keyword>
<evidence type="ECO:0000256" key="1">
    <source>
        <dbReference type="ARBA" id="ARBA00001966"/>
    </source>
</evidence>
<dbReference type="PANTHER" id="PTHR30573:SF0">
    <property type="entry name" value="QUINOLINATE SYNTHASE, CHLOROPLASTIC"/>
    <property type="match status" value="1"/>
</dbReference>
<organism evidence="11 12">
    <name type="scientific">Megasphaera stantonii</name>
    <dbReference type="NCBI Taxonomy" id="2144175"/>
    <lineage>
        <taxon>Bacteria</taxon>
        <taxon>Bacillati</taxon>
        <taxon>Bacillota</taxon>
        <taxon>Negativicutes</taxon>
        <taxon>Veillonellales</taxon>
        <taxon>Veillonellaceae</taxon>
        <taxon>Megasphaera</taxon>
    </lineage>
</organism>
<evidence type="ECO:0000256" key="2">
    <source>
        <dbReference type="ARBA" id="ARBA00005065"/>
    </source>
</evidence>
<dbReference type="InterPro" id="IPR036094">
    <property type="entry name" value="NadA_sf"/>
</dbReference>
<dbReference type="Pfam" id="PF02445">
    <property type="entry name" value="NadA"/>
    <property type="match status" value="1"/>
</dbReference>
<evidence type="ECO:0000313" key="11">
    <source>
        <dbReference type="EMBL" id="AXL21978.1"/>
    </source>
</evidence>
<dbReference type="UniPathway" id="UPA00253">
    <property type="reaction ID" value="UER00327"/>
</dbReference>
<proteinExistence type="predicted"/>
<protein>
    <recommendedName>
        <fullName evidence="3 10">Quinolinate synthase</fullName>
        <ecNumber evidence="3 10">2.5.1.72</ecNumber>
    </recommendedName>
</protein>
<dbReference type="GO" id="GO:0046872">
    <property type="term" value="F:metal ion binding"/>
    <property type="evidence" value="ECO:0007669"/>
    <property type="project" value="UniProtKB-KW"/>
</dbReference>
<dbReference type="GO" id="GO:0034628">
    <property type="term" value="P:'de novo' NAD+ biosynthetic process from L-aspartate"/>
    <property type="evidence" value="ECO:0007669"/>
    <property type="project" value="TreeGrafter"/>
</dbReference>
<dbReference type="OrthoDB" id="9801204at2"/>
<comment type="pathway">
    <text evidence="2">Cofactor biosynthesis; NAD(+) biosynthesis; quinolinate from iminoaspartate: step 1/1.</text>
</comment>
<evidence type="ECO:0000256" key="5">
    <source>
        <dbReference type="ARBA" id="ARBA00022642"/>
    </source>
</evidence>
<evidence type="ECO:0000256" key="8">
    <source>
        <dbReference type="ARBA" id="ARBA00023004"/>
    </source>
</evidence>
<evidence type="ECO:0000256" key="3">
    <source>
        <dbReference type="ARBA" id="ARBA00012669"/>
    </source>
</evidence>
<evidence type="ECO:0000256" key="10">
    <source>
        <dbReference type="NCBIfam" id="TIGR00550"/>
    </source>
</evidence>
<sequence>MELIEKEIARLKEERRAVILAHYYVPDDVQRVADYVGDSFYLSKKAKETDAQTIVFAGVRFMGESAKILNPQKRVLMPDSTADCPMAHMVTAKAVEDMRRQYDDLAVVCYVNSTAEIKTHSDVCVTSSNAVHIVKKLPQRNIFFIPDKNLGHYVSTQVPEKHILCNDGYCPRHNGVRPDVVRACKEQHPKALFLVHPECPEEVLALADYIGSTAGIIEYAGKAGADEFIIGTEDGVMYELTKRYPEKTFYSVMEGRVCEDMKKVTLEKVLQCLRDGTGEITVSDEVREKALRSLDRMLELAE</sequence>
<accession>A0A346B1I5</accession>
<keyword evidence="5" id="KW-0662">Pyridine nucleotide biosynthesis</keyword>
<evidence type="ECO:0000256" key="9">
    <source>
        <dbReference type="ARBA" id="ARBA00023014"/>
    </source>
</evidence>
<keyword evidence="8" id="KW-0408">Iron</keyword>
<dbReference type="NCBIfam" id="NF006878">
    <property type="entry name" value="PRK09375.1-2"/>
    <property type="match status" value="1"/>
</dbReference>
<keyword evidence="9" id="KW-0411">Iron-sulfur</keyword>
<evidence type="ECO:0000256" key="4">
    <source>
        <dbReference type="ARBA" id="ARBA00022485"/>
    </source>
</evidence>
<reference evidence="11 12" key="1">
    <citation type="submission" date="2018-05" db="EMBL/GenBank/DDBJ databases">
        <title>Complete genome sequence of Megasphaera sp. AJH120T, isolated from the ceca of a chicken.</title>
        <authorList>
            <person name="Maki J."/>
            <person name="Looft T."/>
        </authorList>
    </citation>
    <scope>NUCLEOTIDE SEQUENCE [LARGE SCALE GENOMIC DNA]</scope>
    <source>
        <strain evidence="11 12">AJH120</strain>
    </source>
</reference>
<evidence type="ECO:0000313" key="12">
    <source>
        <dbReference type="Proteomes" id="UP000254337"/>
    </source>
</evidence>